<evidence type="ECO:0000256" key="1">
    <source>
        <dbReference type="SAM" id="Coils"/>
    </source>
</evidence>
<feature type="coiled-coil region" evidence="1">
    <location>
        <begin position="463"/>
        <end position="490"/>
    </location>
</feature>
<feature type="region of interest" description="Disordered" evidence="2">
    <location>
        <begin position="79"/>
        <end position="117"/>
    </location>
</feature>
<dbReference type="VEuPathDB" id="AmoebaDB:NfTy_022020"/>
<feature type="compositionally biased region" description="Acidic residues" evidence="2">
    <location>
        <begin position="803"/>
        <end position="812"/>
    </location>
</feature>
<feature type="compositionally biased region" description="Basic and acidic residues" evidence="2">
    <location>
        <begin position="733"/>
        <end position="747"/>
    </location>
</feature>
<dbReference type="PANTHER" id="PTHR15204:SF0">
    <property type="entry name" value="LARGE PROLINE-RICH PROTEIN BAG6"/>
    <property type="match status" value="1"/>
</dbReference>
<accession>A0A6A5C845</accession>
<sequence>MSEKITVKVKAMNGQQLELKVDPNMEVEDFKKLIAEKSNAAPNLQRLIYQGKVLKNGSKLSDYKIVNDHVIHLVNLPNENVSSSSESSSTQQRTQPSHTSSQSATQNPHTTGFHAAFGPGITVVSGMNLDNPSGAGGSTGRIDIGSLVNNVLSGIFQPPSSSTQTHTHPHRQHGTNNTSSNNNQASRTARTPVPSNSIHTNEILNGGREVVNFLDGNQRQSVVNDLNRMTSLFQSSASSSNRQEFLQIRQHVLPSLVQLQSNLNMLISGLNGRTSTNVSSRENNGAAITNVNLHLHVNSNELDALPNQLQRLHSMINASPLAPRDGNLERPVSVTSTTQPISNHDVVNEIFSGSRGSTPSSTTAASTSPSAQPSSTTTTTQSAPSTSLHSLINNVMGAFGVSQPQEAESERGFFDRMITIATDSLQLPDLFSVMSGNWAPLDATKEKLKTFLINDGLQGDCSHQSRQRKIEELMAEFEKYLDQNHDLQFEIASRANNESDVLGQLVEVARFYITMLFNLIIEDVSMYPHVTDGAITSSTFSAALNRFTTLFLGEIVELFEMECISGSSKVLIPLLLDSMFKSLPNSVQTFYRNQGGSLISSFAERRHQEYKTQFPNRPISRMPKPVLDKVEQPSKVTKEEKSTTSSSTNTTTTATTTSSSSVVPPGTQSDSDKLLEELMAKDAMDLLEDVMPTKVDTKPSSVASSTDSSRSTTPVTTNATSTTAATTSASNNDWKKGLSEEEIKEINDTINQDEAMMELNENDKPRLSDAYKLSTTQSGYLKKEKDSSELSSSRRESARDLHQEDEEDVELD</sequence>
<dbReference type="Proteomes" id="UP000444721">
    <property type="component" value="Unassembled WGS sequence"/>
</dbReference>
<feature type="compositionally biased region" description="Polar residues" evidence="2">
    <location>
        <begin position="333"/>
        <end position="342"/>
    </location>
</feature>
<dbReference type="VEuPathDB" id="AmoebaDB:NF0049870"/>
<feature type="compositionally biased region" description="Low complexity" evidence="2">
    <location>
        <begin position="357"/>
        <end position="385"/>
    </location>
</feature>
<dbReference type="PRINTS" id="PR00348">
    <property type="entry name" value="UBIQUITIN"/>
</dbReference>
<dbReference type="OrthoDB" id="267397at2759"/>
<gene>
    <name evidence="4" type="ORF">FDP41_011831</name>
</gene>
<protein>
    <recommendedName>
        <fullName evidence="3">Ubiquitin-like domain-containing protein</fullName>
    </recommendedName>
</protein>
<evidence type="ECO:0000259" key="3">
    <source>
        <dbReference type="PROSITE" id="PS50053"/>
    </source>
</evidence>
<dbReference type="GO" id="GO:0051787">
    <property type="term" value="F:misfolded protein binding"/>
    <property type="evidence" value="ECO:0007669"/>
    <property type="project" value="TreeGrafter"/>
</dbReference>
<dbReference type="PROSITE" id="PS50053">
    <property type="entry name" value="UBIQUITIN_2"/>
    <property type="match status" value="1"/>
</dbReference>
<dbReference type="InterPro" id="IPR029071">
    <property type="entry name" value="Ubiquitin-like_domsf"/>
</dbReference>
<feature type="region of interest" description="Disordered" evidence="2">
    <location>
        <begin position="320"/>
        <end position="385"/>
    </location>
</feature>
<feature type="compositionally biased region" description="Low complexity" evidence="2">
    <location>
        <begin position="698"/>
        <end position="732"/>
    </location>
</feature>
<feature type="domain" description="Ubiquitin-like" evidence="3">
    <location>
        <begin position="5"/>
        <end position="74"/>
    </location>
</feature>
<dbReference type="GO" id="GO:0031593">
    <property type="term" value="F:polyubiquitin modification-dependent protein binding"/>
    <property type="evidence" value="ECO:0007669"/>
    <property type="project" value="TreeGrafter"/>
</dbReference>
<feature type="compositionally biased region" description="Basic and acidic residues" evidence="2">
    <location>
        <begin position="781"/>
        <end position="802"/>
    </location>
</feature>
<dbReference type="RefSeq" id="XP_044566683.1">
    <property type="nucleotide sequence ID" value="XM_044702284.1"/>
</dbReference>
<keyword evidence="1" id="KW-0175">Coiled coil</keyword>
<feature type="compositionally biased region" description="Polar residues" evidence="2">
    <location>
        <begin position="155"/>
        <end position="166"/>
    </location>
</feature>
<organism evidence="4 5">
    <name type="scientific">Naegleria fowleri</name>
    <name type="common">Brain eating amoeba</name>
    <dbReference type="NCBI Taxonomy" id="5763"/>
    <lineage>
        <taxon>Eukaryota</taxon>
        <taxon>Discoba</taxon>
        <taxon>Heterolobosea</taxon>
        <taxon>Tetramitia</taxon>
        <taxon>Eutetramitia</taxon>
        <taxon>Vahlkampfiidae</taxon>
        <taxon>Naegleria</taxon>
    </lineage>
</organism>
<evidence type="ECO:0000313" key="4">
    <source>
        <dbReference type="EMBL" id="KAF0981970.1"/>
    </source>
</evidence>
<feature type="compositionally biased region" description="Low complexity" evidence="2">
    <location>
        <begin position="643"/>
        <end position="661"/>
    </location>
</feature>
<dbReference type="VEuPathDB" id="AmoebaDB:FDP41_011831"/>
<proteinExistence type="predicted"/>
<comment type="caution">
    <text evidence="4">The sequence shown here is derived from an EMBL/GenBank/DDBJ whole genome shotgun (WGS) entry which is preliminary data.</text>
</comment>
<dbReference type="EMBL" id="VFQX01000012">
    <property type="protein sequence ID" value="KAF0981970.1"/>
    <property type="molecule type" value="Genomic_DNA"/>
</dbReference>
<dbReference type="GO" id="GO:0071818">
    <property type="term" value="C:BAT3 complex"/>
    <property type="evidence" value="ECO:0007669"/>
    <property type="project" value="TreeGrafter"/>
</dbReference>
<feature type="compositionally biased region" description="Polar residues" evidence="2">
    <location>
        <begin position="184"/>
        <end position="202"/>
    </location>
</feature>
<dbReference type="PANTHER" id="PTHR15204">
    <property type="entry name" value="LARGE PROLINE-RICH PROTEIN BAG6"/>
    <property type="match status" value="1"/>
</dbReference>
<keyword evidence="5" id="KW-1185">Reference proteome</keyword>
<dbReference type="SUPFAM" id="SSF54236">
    <property type="entry name" value="Ubiquitin-like"/>
    <property type="match status" value="1"/>
</dbReference>
<feature type="region of interest" description="Disordered" evidence="2">
    <location>
        <begin position="610"/>
        <end position="670"/>
    </location>
</feature>
<evidence type="ECO:0000256" key="2">
    <source>
        <dbReference type="SAM" id="MobiDB-lite"/>
    </source>
</evidence>
<dbReference type="SMART" id="SM00213">
    <property type="entry name" value="UBQ"/>
    <property type="match status" value="1"/>
</dbReference>
<dbReference type="InterPro" id="IPR019956">
    <property type="entry name" value="Ubiquitin_dom"/>
</dbReference>
<dbReference type="GO" id="GO:0036503">
    <property type="term" value="P:ERAD pathway"/>
    <property type="evidence" value="ECO:0007669"/>
    <property type="project" value="TreeGrafter"/>
</dbReference>
<dbReference type="GeneID" id="68119046"/>
<feature type="region of interest" description="Disordered" evidence="2">
    <location>
        <begin position="155"/>
        <end position="202"/>
    </location>
</feature>
<dbReference type="InterPro" id="IPR000626">
    <property type="entry name" value="Ubiquitin-like_dom"/>
</dbReference>
<name>A0A6A5C845_NAEFO</name>
<feature type="region of interest" description="Disordered" evidence="2">
    <location>
        <begin position="691"/>
        <end position="812"/>
    </location>
</feature>
<dbReference type="Gene3D" id="3.10.20.90">
    <property type="entry name" value="Phosphatidylinositol 3-kinase Catalytic Subunit, Chain A, domain 1"/>
    <property type="match status" value="1"/>
</dbReference>
<dbReference type="AlphaFoldDB" id="A0A6A5C845"/>
<dbReference type="FunFam" id="3.10.20.90:FF:000205">
    <property type="entry name" value="2'-5'-oligoadenylate synthase-like protein 2"/>
    <property type="match status" value="1"/>
</dbReference>
<dbReference type="Pfam" id="PF00240">
    <property type="entry name" value="ubiquitin"/>
    <property type="match status" value="1"/>
</dbReference>
<dbReference type="OMA" id="EMECISG"/>
<feature type="compositionally biased region" description="Low complexity" evidence="2">
    <location>
        <begin position="82"/>
        <end position="103"/>
    </location>
</feature>
<feature type="compositionally biased region" description="Basic and acidic residues" evidence="2">
    <location>
        <begin position="626"/>
        <end position="642"/>
    </location>
</feature>
<evidence type="ECO:0000313" key="5">
    <source>
        <dbReference type="Proteomes" id="UP000444721"/>
    </source>
</evidence>
<reference evidence="4 5" key="1">
    <citation type="journal article" date="2019" name="Sci. Rep.">
        <title>Nanopore sequencing improves the draft genome of the human pathogenic amoeba Naegleria fowleri.</title>
        <authorList>
            <person name="Liechti N."/>
            <person name="Schurch N."/>
            <person name="Bruggmann R."/>
            <person name="Wittwer M."/>
        </authorList>
    </citation>
    <scope>NUCLEOTIDE SEQUENCE [LARGE SCALE GENOMIC DNA]</scope>
    <source>
        <strain evidence="4 5">ATCC 30894</strain>
    </source>
</reference>